<keyword evidence="3" id="KW-0677">Repeat</keyword>
<comment type="caution">
    <text evidence="10">The sequence shown here is derived from an EMBL/GenBank/DDBJ whole genome shotgun (WGS) entry which is preliminary data.</text>
</comment>
<dbReference type="SMART" id="SM00184">
    <property type="entry name" value="RING"/>
    <property type="match status" value="1"/>
</dbReference>
<evidence type="ECO:0000313" key="11">
    <source>
        <dbReference type="Proteomes" id="UP000689195"/>
    </source>
</evidence>
<dbReference type="InterPro" id="IPR006652">
    <property type="entry name" value="Kelch_1"/>
</dbReference>
<evidence type="ECO:0000256" key="2">
    <source>
        <dbReference type="ARBA" id="ARBA00022723"/>
    </source>
</evidence>
<dbReference type="GO" id="GO:0008270">
    <property type="term" value="F:zinc ion binding"/>
    <property type="evidence" value="ECO:0007669"/>
    <property type="project" value="UniProtKB-KW"/>
</dbReference>
<dbReference type="InterPro" id="IPR017907">
    <property type="entry name" value="Znf_RING_CS"/>
</dbReference>
<gene>
    <name evidence="10" type="ORF">PPENT_87.1.T0380171</name>
</gene>
<evidence type="ECO:0000256" key="6">
    <source>
        <dbReference type="PROSITE-ProRule" id="PRU00024"/>
    </source>
</evidence>
<dbReference type="Pfam" id="PF24681">
    <property type="entry name" value="Kelch_KLHDC2_KLHL20_DRC7"/>
    <property type="match status" value="1"/>
</dbReference>
<feature type="coiled-coil region" evidence="7">
    <location>
        <begin position="144"/>
        <end position="179"/>
    </location>
</feature>
<evidence type="ECO:0000256" key="7">
    <source>
        <dbReference type="SAM" id="Coils"/>
    </source>
</evidence>
<dbReference type="Pfam" id="PF00643">
    <property type="entry name" value="zf-B_box"/>
    <property type="match status" value="1"/>
</dbReference>
<evidence type="ECO:0000256" key="4">
    <source>
        <dbReference type="ARBA" id="ARBA00022771"/>
    </source>
</evidence>
<organism evidence="10 11">
    <name type="scientific">Paramecium pentaurelia</name>
    <dbReference type="NCBI Taxonomy" id="43138"/>
    <lineage>
        <taxon>Eukaryota</taxon>
        <taxon>Sar</taxon>
        <taxon>Alveolata</taxon>
        <taxon>Ciliophora</taxon>
        <taxon>Intramacronucleata</taxon>
        <taxon>Oligohymenophorea</taxon>
        <taxon>Peniculida</taxon>
        <taxon>Parameciidae</taxon>
        <taxon>Paramecium</taxon>
    </lineage>
</organism>
<evidence type="ECO:0000256" key="3">
    <source>
        <dbReference type="ARBA" id="ARBA00022737"/>
    </source>
</evidence>
<feature type="coiled-coil region" evidence="7">
    <location>
        <begin position="227"/>
        <end position="254"/>
    </location>
</feature>
<dbReference type="PROSITE" id="PS50089">
    <property type="entry name" value="ZF_RING_2"/>
    <property type="match status" value="1"/>
</dbReference>
<keyword evidence="11" id="KW-1185">Reference proteome</keyword>
<dbReference type="PANTHER" id="PTHR45632:SF3">
    <property type="entry name" value="KELCH-LIKE PROTEIN 32"/>
    <property type="match status" value="1"/>
</dbReference>
<dbReference type="Proteomes" id="UP000689195">
    <property type="component" value="Unassembled WGS sequence"/>
</dbReference>
<reference evidence="10" key="1">
    <citation type="submission" date="2021-01" db="EMBL/GenBank/DDBJ databases">
        <authorList>
            <consortium name="Genoscope - CEA"/>
            <person name="William W."/>
        </authorList>
    </citation>
    <scope>NUCLEOTIDE SEQUENCE</scope>
</reference>
<evidence type="ECO:0008006" key="12">
    <source>
        <dbReference type="Google" id="ProtNLM"/>
    </source>
</evidence>
<dbReference type="SMART" id="SM00336">
    <property type="entry name" value="BBOX"/>
    <property type="match status" value="1"/>
</dbReference>
<keyword evidence="2" id="KW-0479">Metal-binding</keyword>
<keyword evidence="7" id="KW-0175">Coiled coil</keyword>
<dbReference type="PROSITE" id="PS50119">
    <property type="entry name" value="ZF_BBOX"/>
    <property type="match status" value="1"/>
</dbReference>
<name>A0A8S1UBN4_9CILI</name>
<evidence type="ECO:0000256" key="1">
    <source>
        <dbReference type="ARBA" id="ARBA00022441"/>
    </source>
</evidence>
<evidence type="ECO:0000256" key="5">
    <source>
        <dbReference type="ARBA" id="ARBA00022833"/>
    </source>
</evidence>
<evidence type="ECO:0000259" key="9">
    <source>
        <dbReference type="PROSITE" id="PS50119"/>
    </source>
</evidence>
<dbReference type="SMART" id="SM00612">
    <property type="entry name" value="Kelch"/>
    <property type="match status" value="2"/>
</dbReference>
<dbReference type="InterPro" id="IPR001841">
    <property type="entry name" value="Znf_RING"/>
</dbReference>
<dbReference type="Pfam" id="PF00097">
    <property type="entry name" value="zf-C3HC4"/>
    <property type="match status" value="1"/>
</dbReference>
<evidence type="ECO:0000313" key="10">
    <source>
        <dbReference type="EMBL" id="CAD8162651.1"/>
    </source>
</evidence>
<dbReference type="CDD" id="cd19756">
    <property type="entry name" value="Bbox2"/>
    <property type="match status" value="1"/>
</dbReference>
<dbReference type="PANTHER" id="PTHR45632">
    <property type="entry name" value="LD33804P"/>
    <property type="match status" value="1"/>
</dbReference>
<keyword evidence="4 6" id="KW-0863">Zinc-finger</keyword>
<sequence>MECPMCWELYAQNRVARNLLCGHTYCSICLESIYNVNKRIECPLCRTKHEPHVKPHLLSKNYVAMDLASKHLEVQKKFELCPIHIKLPLQFFCEDDQSNMCTECIAEHYGHKFFKYEHSGRIQTKLKSQFDILEKQVKGFDNCKEQLQLENVKLMQQLDEQFDRLIKKIELRKQELKDQQLKIFTTECEQIDQELAFNQSLLTNMTSLTTKLEQKQGELKGVKALKNNDLIKEIDDLEEQVDRDVAQQKQLKISEIKKLPKLVFDLKLINEVSKFGQFKKDVSNPQICFFGDKHKILIYNIENNEWTYKQMPNNTLEYNYYAAAVSLPSGDIIITGGGVSRNTMLISPSKGFQSQALKSMYFPRKEHACVYLDGFVYAIGGYDGSAKQMLSCCEKYSLVSDEWKIIDPLQKQKCAFAAAAAINKFIYVFGGFDGRERLNTIERYSVKENQWKVLDVKFKQGFSNAAAISYDDNKILILGGGSNQGFSYDLQVYDVNEQVVKTLSRMNEGRDLRNKLIIFDNNLFACGGNNQSIEKYSLSQQVWVNLKSYDQLVQDNLDSWCSALTFEINSSTSVSNLLKHNQQKVSFDNDSFNQDAQSEELEDLEDYAYNQQVGGLFQF</sequence>
<proteinExistence type="predicted"/>
<keyword evidence="1" id="KW-0880">Kelch repeat</keyword>
<dbReference type="InterPro" id="IPR000315">
    <property type="entry name" value="Znf_B-box"/>
</dbReference>
<evidence type="ECO:0000259" key="8">
    <source>
        <dbReference type="PROSITE" id="PS50089"/>
    </source>
</evidence>
<dbReference type="OrthoDB" id="191037at2759"/>
<dbReference type="AlphaFoldDB" id="A0A8S1UBN4"/>
<keyword evidence="5" id="KW-0862">Zinc</keyword>
<feature type="domain" description="RING-type" evidence="8">
    <location>
        <begin position="3"/>
        <end position="46"/>
    </location>
</feature>
<protein>
    <recommendedName>
        <fullName evidence="12">Kelch motif family protein</fullName>
    </recommendedName>
</protein>
<accession>A0A8S1UBN4</accession>
<dbReference type="PROSITE" id="PS00518">
    <property type="entry name" value="ZF_RING_1"/>
    <property type="match status" value="1"/>
</dbReference>
<feature type="domain" description="B box-type" evidence="9">
    <location>
        <begin position="76"/>
        <end position="116"/>
    </location>
</feature>
<dbReference type="InterPro" id="IPR018957">
    <property type="entry name" value="Znf_C3HC4_RING-type"/>
</dbReference>
<dbReference type="EMBL" id="CAJJDO010000038">
    <property type="protein sequence ID" value="CAD8162651.1"/>
    <property type="molecule type" value="Genomic_DNA"/>
</dbReference>